<dbReference type="Proteomes" id="UP000050497">
    <property type="component" value="Unassembled WGS sequence"/>
</dbReference>
<dbReference type="Gene3D" id="1.10.287.130">
    <property type="match status" value="1"/>
</dbReference>
<feature type="domain" description="Response regulatory" evidence="19">
    <location>
        <begin position="649"/>
        <end position="768"/>
    </location>
</feature>
<dbReference type="PANTHER" id="PTHR45339:SF1">
    <property type="entry name" value="HYBRID SIGNAL TRANSDUCTION HISTIDINE KINASE J"/>
    <property type="match status" value="1"/>
</dbReference>
<dbReference type="CDD" id="cd00082">
    <property type="entry name" value="HisKA"/>
    <property type="match status" value="1"/>
</dbReference>
<accession>A0A0N8KEN4</accession>
<dbReference type="GO" id="GO:0005886">
    <property type="term" value="C:plasma membrane"/>
    <property type="evidence" value="ECO:0007669"/>
    <property type="project" value="UniProtKB-SubCell"/>
</dbReference>
<keyword evidence="12" id="KW-0902">Two-component regulatory system</keyword>
<evidence type="ECO:0000256" key="9">
    <source>
        <dbReference type="ARBA" id="ARBA00022777"/>
    </source>
</evidence>
<dbReference type="InterPro" id="IPR036641">
    <property type="entry name" value="HPT_dom_sf"/>
</dbReference>
<feature type="region of interest" description="Disordered" evidence="16">
    <location>
        <begin position="774"/>
        <end position="793"/>
    </location>
</feature>
<dbReference type="InterPro" id="IPR008207">
    <property type="entry name" value="Sig_transdc_His_kin_Hpt_dom"/>
</dbReference>
<dbReference type="Pfam" id="PF01627">
    <property type="entry name" value="Hpt"/>
    <property type="match status" value="1"/>
</dbReference>
<dbReference type="PROSITE" id="PS50885">
    <property type="entry name" value="HAMP"/>
    <property type="match status" value="1"/>
</dbReference>
<keyword evidence="5 15" id="KW-0597">Phosphoprotein</keyword>
<dbReference type="EC" id="2.7.13.3" evidence="3"/>
<dbReference type="SUPFAM" id="SSF47384">
    <property type="entry name" value="Homodimeric domain of signal transducing histidine kinase"/>
    <property type="match status" value="1"/>
</dbReference>
<dbReference type="InterPro" id="IPR001789">
    <property type="entry name" value="Sig_transdc_resp-reg_receiver"/>
</dbReference>
<dbReference type="InterPro" id="IPR003594">
    <property type="entry name" value="HATPase_dom"/>
</dbReference>
<dbReference type="PROSITE" id="PS50110">
    <property type="entry name" value="RESPONSE_REGULATORY"/>
    <property type="match status" value="1"/>
</dbReference>
<proteinExistence type="predicted"/>
<dbReference type="AlphaFoldDB" id="A0A0N8KEN4"/>
<dbReference type="Pfam" id="PF00672">
    <property type="entry name" value="HAMP"/>
    <property type="match status" value="1"/>
</dbReference>
<evidence type="ECO:0000256" key="3">
    <source>
        <dbReference type="ARBA" id="ARBA00012438"/>
    </source>
</evidence>
<keyword evidence="9 22" id="KW-0418">Kinase</keyword>
<evidence type="ECO:0000313" key="22">
    <source>
        <dbReference type="EMBL" id="KPQ11826.1"/>
    </source>
</evidence>
<dbReference type="InterPro" id="IPR036890">
    <property type="entry name" value="HATPase_C_sf"/>
</dbReference>
<reference evidence="23 25" key="2">
    <citation type="submission" date="2016-08" db="EMBL/GenBank/DDBJ databases">
        <authorList>
            <person name="Varghese N."/>
            <person name="Submissions Spin"/>
        </authorList>
    </citation>
    <scope>NUCLEOTIDE SEQUENCE [LARGE SCALE GENOMIC DNA]</scope>
    <source>
        <strain evidence="23 25">HL-109</strain>
    </source>
</reference>
<evidence type="ECO:0000259" key="18">
    <source>
        <dbReference type="PROSITE" id="PS50109"/>
    </source>
</evidence>
<dbReference type="SUPFAM" id="SSF47226">
    <property type="entry name" value="Histidine-containing phosphotransfer domain, HPT domain"/>
    <property type="match status" value="1"/>
</dbReference>
<dbReference type="SMART" id="SM00387">
    <property type="entry name" value="HATPase_c"/>
    <property type="match status" value="1"/>
</dbReference>
<evidence type="ECO:0000313" key="23">
    <source>
        <dbReference type="EMBL" id="SCC82249.1"/>
    </source>
</evidence>
<evidence type="ECO:0000256" key="13">
    <source>
        <dbReference type="ARBA" id="ARBA00023136"/>
    </source>
</evidence>
<dbReference type="Gene3D" id="3.30.565.10">
    <property type="entry name" value="Histidine kinase-like ATPase, C-terminal domain"/>
    <property type="match status" value="1"/>
</dbReference>
<dbReference type="InterPro" id="IPR029151">
    <property type="entry name" value="Sensor-like_sf"/>
</dbReference>
<dbReference type="Gene3D" id="1.20.120.160">
    <property type="entry name" value="HPT domain"/>
    <property type="match status" value="1"/>
</dbReference>
<dbReference type="InterPro" id="IPR036097">
    <property type="entry name" value="HisK_dim/P_sf"/>
</dbReference>
<dbReference type="Gene3D" id="6.10.340.10">
    <property type="match status" value="1"/>
</dbReference>
<dbReference type="InterPro" id="IPR003660">
    <property type="entry name" value="HAMP_dom"/>
</dbReference>
<evidence type="ECO:0000256" key="17">
    <source>
        <dbReference type="SAM" id="Phobius"/>
    </source>
</evidence>
<keyword evidence="7 17" id="KW-0812">Transmembrane</keyword>
<dbReference type="SUPFAM" id="SSF55874">
    <property type="entry name" value="ATPase domain of HSP90 chaperone/DNA topoisomerase II/histidine kinase"/>
    <property type="match status" value="1"/>
</dbReference>
<dbReference type="STRING" id="1653334.GA0071312_3230"/>
<dbReference type="CDD" id="cd06225">
    <property type="entry name" value="HAMP"/>
    <property type="match status" value="1"/>
</dbReference>
<dbReference type="Pfam" id="PF00512">
    <property type="entry name" value="HisKA"/>
    <property type="match status" value="1"/>
</dbReference>
<keyword evidence="6" id="KW-0808">Transferase</keyword>
<evidence type="ECO:0000256" key="1">
    <source>
        <dbReference type="ARBA" id="ARBA00000085"/>
    </source>
</evidence>
<reference evidence="22 24" key="1">
    <citation type="submission" date="2015-09" db="EMBL/GenBank/DDBJ databases">
        <title>Identification and resolution of microdiversity through metagenomic sequencing of parallel consortia.</title>
        <authorList>
            <person name="Nelson W.C."/>
            <person name="Romine M.F."/>
            <person name="Lindemann S.R."/>
        </authorList>
    </citation>
    <scope>NUCLEOTIDE SEQUENCE [LARGE SCALE GENOMIC DNA]</scope>
    <source>
        <strain evidence="22">HL-109</strain>
    </source>
</reference>
<dbReference type="SUPFAM" id="SSF103190">
    <property type="entry name" value="Sensory domain-like"/>
    <property type="match status" value="1"/>
</dbReference>
<dbReference type="SUPFAM" id="SSF52172">
    <property type="entry name" value="CheY-like"/>
    <property type="match status" value="1"/>
</dbReference>
<dbReference type="FunFam" id="3.30.565.10:FF:000078">
    <property type="entry name" value="Two-component sensor histidine kinase"/>
    <property type="match status" value="1"/>
</dbReference>
<dbReference type="PANTHER" id="PTHR45339">
    <property type="entry name" value="HYBRID SIGNAL TRANSDUCTION HISTIDINE KINASE J"/>
    <property type="match status" value="1"/>
</dbReference>
<dbReference type="Gene3D" id="3.40.50.2300">
    <property type="match status" value="1"/>
</dbReference>
<protein>
    <recommendedName>
        <fullName evidence="3">histidine kinase</fullName>
        <ecNumber evidence="3">2.7.13.3</ecNumber>
    </recommendedName>
</protein>
<keyword evidence="10" id="KW-0067">ATP-binding</keyword>
<keyword evidence="4" id="KW-1003">Cell membrane</keyword>
<feature type="modified residue" description="4-aspartylphosphate" evidence="15">
    <location>
        <position position="698"/>
    </location>
</feature>
<dbReference type="FunFam" id="1.10.287.130:FF:000002">
    <property type="entry name" value="Two-component osmosensing histidine kinase"/>
    <property type="match status" value="1"/>
</dbReference>
<feature type="transmembrane region" description="Helical" evidence="17">
    <location>
        <begin position="15"/>
        <end position="36"/>
    </location>
</feature>
<keyword evidence="8" id="KW-0547">Nucleotide-binding</keyword>
<feature type="modified residue" description="Phosphohistidine" evidence="14">
    <location>
        <position position="922"/>
    </location>
</feature>
<dbReference type="GO" id="GO:0005524">
    <property type="term" value="F:ATP binding"/>
    <property type="evidence" value="ECO:0007669"/>
    <property type="project" value="UniProtKB-KW"/>
</dbReference>
<evidence type="ECO:0000313" key="25">
    <source>
        <dbReference type="Proteomes" id="UP000182800"/>
    </source>
</evidence>
<dbReference type="SMART" id="SM00448">
    <property type="entry name" value="REC"/>
    <property type="match status" value="1"/>
</dbReference>
<evidence type="ECO:0000256" key="7">
    <source>
        <dbReference type="ARBA" id="ARBA00022692"/>
    </source>
</evidence>
<dbReference type="InterPro" id="IPR005467">
    <property type="entry name" value="His_kinase_dom"/>
</dbReference>
<dbReference type="PATRIC" id="fig|1653334.4.peg.1682"/>
<dbReference type="InterPro" id="IPR029150">
    <property type="entry name" value="dCache_3"/>
</dbReference>
<dbReference type="InterPro" id="IPR003661">
    <property type="entry name" value="HisK_dim/P_dom"/>
</dbReference>
<evidence type="ECO:0000256" key="14">
    <source>
        <dbReference type="PROSITE-ProRule" id="PRU00110"/>
    </source>
</evidence>
<dbReference type="InterPro" id="IPR004358">
    <property type="entry name" value="Sig_transdc_His_kin-like_C"/>
</dbReference>
<dbReference type="SMART" id="SM00073">
    <property type="entry name" value="HPT"/>
    <property type="match status" value="1"/>
</dbReference>
<keyword evidence="13 17" id="KW-0472">Membrane</keyword>
<dbReference type="SUPFAM" id="SSF158472">
    <property type="entry name" value="HAMP domain-like"/>
    <property type="match status" value="1"/>
</dbReference>
<feature type="region of interest" description="Disordered" evidence="16">
    <location>
        <begin position="823"/>
        <end position="842"/>
    </location>
</feature>
<gene>
    <name evidence="23" type="ORF">GA0071312_3230</name>
    <name evidence="22" type="ORF">HLUCCO17_04935</name>
</gene>
<evidence type="ECO:0000313" key="24">
    <source>
        <dbReference type="Proteomes" id="UP000050497"/>
    </source>
</evidence>
<dbReference type="CDD" id="cd16922">
    <property type="entry name" value="HATPase_EvgS-ArcB-TorS-like"/>
    <property type="match status" value="1"/>
</dbReference>
<evidence type="ECO:0000256" key="5">
    <source>
        <dbReference type="ARBA" id="ARBA00022553"/>
    </source>
</evidence>
<evidence type="ECO:0000256" key="6">
    <source>
        <dbReference type="ARBA" id="ARBA00022679"/>
    </source>
</evidence>
<dbReference type="PROSITE" id="PS50109">
    <property type="entry name" value="HIS_KIN"/>
    <property type="match status" value="1"/>
</dbReference>
<evidence type="ECO:0000259" key="19">
    <source>
        <dbReference type="PROSITE" id="PS50110"/>
    </source>
</evidence>
<comment type="subcellular location">
    <subcellularLocation>
        <location evidence="2">Cell membrane</location>
        <topology evidence="2">Multi-pass membrane protein</topology>
    </subcellularLocation>
</comment>
<evidence type="ECO:0000256" key="2">
    <source>
        <dbReference type="ARBA" id="ARBA00004651"/>
    </source>
</evidence>
<dbReference type="CDD" id="cd17546">
    <property type="entry name" value="REC_hyHK_CKI1_RcsC-like"/>
    <property type="match status" value="1"/>
</dbReference>
<feature type="domain" description="Histidine kinase" evidence="18">
    <location>
        <begin position="282"/>
        <end position="501"/>
    </location>
</feature>
<dbReference type="Pfam" id="PF00072">
    <property type="entry name" value="Response_reg"/>
    <property type="match status" value="1"/>
</dbReference>
<organism evidence="22 24">
    <name type="scientific">Saliniramus fredricksonii</name>
    <dbReference type="NCBI Taxonomy" id="1653334"/>
    <lineage>
        <taxon>Bacteria</taxon>
        <taxon>Pseudomonadati</taxon>
        <taxon>Pseudomonadota</taxon>
        <taxon>Alphaproteobacteria</taxon>
        <taxon>Hyphomicrobiales</taxon>
        <taxon>Salinarimonadaceae</taxon>
        <taxon>Saliniramus</taxon>
    </lineage>
</organism>
<dbReference type="EMBL" id="LJSX01000005">
    <property type="protein sequence ID" value="KPQ11826.1"/>
    <property type="molecule type" value="Genomic_DNA"/>
</dbReference>
<dbReference type="PRINTS" id="PR00344">
    <property type="entry name" value="BCTRLSENSOR"/>
</dbReference>
<keyword evidence="25" id="KW-1185">Reference proteome</keyword>
<dbReference type="Proteomes" id="UP000182800">
    <property type="component" value="Unassembled WGS sequence"/>
</dbReference>
<evidence type="ECO:0000256" key="16">
    <source>
        <dbReference type="SAM" id="MobiDB-lite"/>
    </source>
</evidence>
<evidence type="ECO:0000256" key="15">
    <source>
        <dbReference type="PROSITE-ProRule" id="PRU00169"/>
    </source>
</evidence>
<dbReference type="SMART" id="SM00388">
    <property type="entry name" value="HisKA"/>
    <property type="match status" value="1"/>
</dbReference>
<comment type="caution">
    <text evidence="22">The sequence shown here is derived from an EMBL/GenBank/DDBJ whole genome shotgun (WGS) entry which is preliminary data.</text>
</comment>
<dbReference type="Pfam" id="PF02518">
    <property type="entry name" value="HATPase_c"/>
    <property type="match status" value="1"/>
</dbReference>
<evidence type="ECO:0000256" key="10">
    <source>
        <dbReference type="ARBA" id="ARBA00022840"/>
    </source>
</evidence>
<name>A0A0N8KEN4_9HYPH</name>
<feature type="transmembrane region" description="Helical" evidence="17">
    <location>
        <begin position="165"/>
        <end position="185"/>
    </location>
</feature>
<evidence type="ECO:0000256" key="4">
    <source>
        <dbReference type="ARBA" id="ARBA00022475"/>
    </source>
</evidence>
<dbReference type="GO" id="GO:0000155">
    <property type="term" value="F:phosphorelay sensor kinase activity"/>
    <property type="evidence" value="ECO:0007669"/>
    <property type="project" value="InterPro"/>
</dbReference>
<dbReference type="EMBL" id="FMBM01000002">
    <property type="protein sequence ID" value="SCC82249.1"/>
    <property type="molecule type" value="Genomic_DNA"/>
</dbReference>
<evidence type="ECO:0000259" key="21">
    <source>
        <dbReference type="PROSITE" id="PS50894"/>
    </source>
</evidence>
<dbReference type="Pfam" id="PF14827">
    <property type="entry name" value="dCache_3"/>
    <property type="match status" value="1"/>
</dbReference>
<dbReference type="InterPro" id="IPR011006">
    <property type="entry name" value="CheY-like_superfamily"/>
</dbReference>
<evidence type="ECO:0000259" key="20">
    <source>
        <dbReference type="PROSITE" id="PS50885"/>
    </source>
</evidence>
<dbReference type="SMART" id="SM00304">
    <property type="entry name" value="HAMP"/>
    <property type="match status" value="1"/>
</dbReference>
<evidence type="ECO:0000256" key="12">
    <source>
        <dbReference type="ARBA" id="ARBA00023012"/>
    </source>
</evidence>
<keyword evidence="11 17" id="KW-1133">Transmembrane helix</keyword>
<feature type="domain" description="HAMP" evidence="20">
    <location>
        <begin position="189"/>
        <end position="242"/>
    </location>
</feature>
<feature type="domain" description="HPt" evidence="21">
    <location>
        <begin position="883"/>
        <end position="976"/>
    </location>
</feature>
<evidence type="ECO:0000256" key="11">
    <source>
        <dbReference type="ARBA" id="ARBA00022989"/>
    </source>
</evidence>
<evidence type="ECO:0000256" key="8">
    <source>
        <dbReference type="ARBA" id="ARBA00022741"/>
    </source>
</evidence>
<comment type="catalytic activity">
    <reaction evidence="1">
        <text>ATP + protein L-histidine = ADP + protein N-phospho-L-histidine.</text>
        <dbReference type="EC" id="2.7.13.3"/>
    </reaction>
</comment>
<dbReference type="OrthoDB" id="9789782at2"/>
<dbReference type="PROSITE" id="PS50894">
    <property type="entry name" value="HPT"/>
    <property type="match status" value="1"/>
</dbReference>
<sequence>MGSGVQKNQSINFKLGRLVLVAVGIALICGTAINLWREVERYGQQKHEQLATTAHVFAAAAAEAVEARDRAQILSVIRAISRVPQMNYAVVHDAEGRLLAELGAAILLSDDRDVMIRPGERVNATRLIRSRSVRTEVPIDNGGETIGSLTLISDTSDLAERMKDMLLVAVTASALAAAIGLLISIKMQRHITRPLLNLAHAMAGIRLSHDYEAYVAAETDDEIGNLAKSFNTMIGEIRKRDTRLARQRDQLEQDVAARTREFLAAKEVAEQASRAKSDFLATMSHEIRTPMNGMLVMAELLAKSDLPERQRRQAEVITRSGQSLLAIINDILDFAKVEAGKLELERVPVDLHEVADTVTALFGARARENGIDLAAVIAPGTPRHVIGDPTRITQIISNLTSNALKFTEKGHVVIRLACADGMRTRLRIAIEDTGIGIAPDKLATIFSAFSQADQSTTRRFGGTGLGLTICKRLVEAMDGEIGATSEVGKGSAFSFDIPLQIPVGEAYREAPPPQPHALPLMLGSAGSGSRQALAAVASRSGFALVETHEERGYGRATITGFWLISAEGLVARKARPKGAKAVIALAPIGAEAGEIALGRGLADAVMRLPVSINEAATLFERMRAGKPLVASAPKPGADGDSLPQFAQARVLVADDSPVNREVASAALARFGINPDLASDGLQALRQTHVADYDLILMDVSMPEMDGYEATRRIRQDEARKGRAPKRIVALTAHVVGAEALGWQEAGMDGVLHKPFTIAQLGETLSRHIGQAAPDEIEAGPPAASLDDTEQVPQEPDLAGQADIVPAKTAIPLQSYVTVLAQKPTETSEPEDQGEPGEAATAPSCVPEVVAAATQEQEQDNADARPVLDEDLIGQLQQMGETAGPDFLRRVLGLYLEHAPKALGDLREAASHGDPQQIASAAHALKSMSANIGALPLVDRLGAMETAAQQEAISPDAAELDDIESMLDTVFAALTARFGEALAGDAPARSGDQAPKAGKKRA</sequence>